<dbReference type="Pfam" id="PF06868">
    <property type="entry name" value="DUF1257"/>
    <property type="match status" value="1"/>
</dbReference>
<evidence type="ECO:0000313" key="1">
    <source>
        <dbReference type="EMBL" id="TWT38946.1"/>
    </source>
</evidence>
<proteinExistence type="predicted"/>
<dbReference type="InterPro" id="IPR009666">
    <property type="entry name" value="Uncharacterised_Ycf35"/>
</dbReference>
<name>A0A5C5VK02_9BACT</name>
<sequence>MSHIVTISTQVRDPVALSAACSRLSLPLPTVGTAKLFTTEATGHCIQLPKWRYPVVCHLETGQLSYDNYEGRWGDQQYLNRLVQAYAVEKTLLEARRAGHSVVEQALEDGSVKLTMQTGGAA</sequence>
<dbReference type="RefSeq" id="WP_146429161.1">
    <property type="nucleotide sequence ID" value="NZ_SJPF01000001.1"/>
</dbReference>
<keyword evidence="2" id="KW-1185">Reference proteome</keyword>
<evidence type="ECO:0008006" key="3">
    <source>
        <dbReference type="Google" id="ProtNLM"/>
    </source>
</evidence>
<comment type="caution">
    <text evidence="1">The sequence shown here is derived from an EMBL/GenBank/DDBJ whole genome shotgun (WGS) entry which is preliminary data.</text>
</comment>
<reference evidence="1 2" key="1">
    <citation type="submission" date="2019-02" db="EMBL/GenBank/DDBJ databases">
        <title>Deep-cultivation of Planctomycetes and their phenomic and genomic characterization uncovers novel biology.</title>
        <authorList>
            <person name="Wiegand S."/>
            <person name="Jogler M."/>
            <person name="Boedeker C."/>
            <person name="Pinto D."/>
            <person name="Vollmers J."/>
            <person name="Rivas-Marin E."/>
            <person name="Kohn T."/>
            <person name="Peeters S.H."/>
            <person name="Heuer A."/>
            <person name="Rast P."/>
            <person name="Oberbeckmann S."/>
            <person name="Bunk B."/>
            <person name="Jeske O."/>
            <person name="Meyerdierks A."/>
            <person name="Storesund J.E."/>
            <person name="Kallscheuer N."/>
            <person name="Luecker S."/>
            <person name="Lage O.M."/>
            <person name="Pohl T."/>
            <person name="Merkel B.J."/>
            <person name="Hornburger P."/>
            <person name="Mueller R.-W."/>
            <person name="Bruemmer F."/>
            <person name="Labrenz M."/>
            <person name="Spormann A.M."/>
            <person name="Op Den Camp H."/>
            <person name="Overmann J."/>
            <person name="Amann R."/>
            <person name="Jetten M.S.M."/>
            <person name="Mascher T."/>
            <person name="Medema M.H."/>
            <person name="Devos D.P."/>
            <person name="Kaster A.-K."/>
            <person name="Ovreas L."/>
            <person name="Rohde M."/>
            <person name="Galperin M.Y."/>
            <person name="Jogler C."/>
        </authorList>
    </citation>
    <scope>NUCLEOTIDE SEQUENCE [LARGE SCALE GENOMIC DNA]</scope>
    <source>
        <strain evidence="1 2">Enr8</strain>
    </source>
</reference>
<organism evidence="1 2">
    <name type="scientific">Blastopirellula retiformator</name>
    <dbReference type="NCBI Taxonomy" id="2527970"/>
    <lineage>
        <taxon>Bacteria</taxon>
        <taxon>Pseudomonadati</taxon>
        <taxon>Planctomycetota</taxon>
        <taxon>Planctomycetia</taxon>
        <taxon>Pirellulales</taxon>
        <taxon>Pirellulaceae</taxon>
        <taxon>Blastopirellula</taxon>
    </lineage>
</organism>
<dbReference type="AlphaFoldDB" id="A0A5C5VK02"/>
<evidence type="ECO:0000313" key="2">
    <source>
        <dbReference type="Proteomes" id="UP000318878"/>
    </source>
</evidence>
<accession>A0A5C5VK02</accession>
<protein>
    <recommendedName>
        <fullName evidence="3">DUF1257 domain-containing protein</fullName>
    </recommendedName>
</protein>
<gene>
    <name evidence="1" type="ORF">Enr8_06400</name>
</gene>
<dbReference type="OrthoDB" id="274993at2"/>
<dbReference type="EMBL" id="SJPF01000001">
    <property type="protein sequence ID" value="TWT38946.1"/>
    <property type="molecule type" value="Genomic_DNA"/>
</dbReference>
<dbReference type="Proteomes" id="UP000318878">
    <property type="component" value="Unassembled WGS sequence"/>
</dbReference>